<organism evidence="2 3">
    <name type="scientific">Ciona savignyi</name>
    <name type="common">Pacific transparent sea squirt</name>
    <dbReference type="NCBI Taxonomy" id="51511"/>
    <lineage>
        <taxon>Eukaryota</taxon>
        <taxon>Metazoa</taxon>
        <taxon>Chordata</taxon>
        <taxon>Tunicata</taxon>
        <taxon>Ascidiacea</taxon>
        <taxon>Phlebobranchia</taxon>
        <taxon>Cionidae</taxon>
        <taxon>Ciona</taxon>
    </lineage>
</organism>
<dbReference type="Ensembl" id="ENSCSAVT00000000274.1">
    <property type="protein sequence ID" value="ENSCSAVP00000000272.1"/>
    <property type="gene ID" value="ENSCSAVG00000000149.1"/>
</dbReference>
<proteinExistence type="predicted"/>
<evidence type="ECO:0000256" key="1">
    <source>
        <dbReference type="SAM" id="SignalP"/>
    </source>
</evidence>
<evidence type="ECO:0000313" key="2">
    <source>
        <dbReference type="Ensembl" id="ENSCSAVP00000000272.1"/>
    </source>
</evidence>
<dbReference type="InParanoid" id="H2Y4M4"/>
<keyword evidence="3" id="KW-1185">Reference proteome</keyword>
<dbReference type="AlphaFoldDB" id="H2Y4M4"/>
<accession>H2Y4M4</accession>
<keyword evidence="1" id="KW-0732">Signal</keyword>
<protein>
    <submittedName>
        <fullName evidence="2">Uncharacterized protein</fullName>
    </submittedName>
</protein>
<name>H2Y4M4_CIOSA</name>
<reference evidence="2" key="2">
    <citation type="submission" date="2025-08" db="UniProtKB">
        <authorList>
            <consortium name="Ensembl"/>
        </authorList>
    </citation>
    <scope>IDENTIFICATION</scope>
</reference>
<sequence>MFVRWLVWVVLLSLTLSVCKCETLEKNGEVTNTAFISITSKNREKLEKGISLYGRTNILPMLLEGTYVKDLAATSIEGNLRLFEEDDDKQSTKGRWIGVVVD</sequence>
<feature type="chain" id="PRO_5003577267" evidence="1">
    <location>
        <begin position="22"/>
        <end position="102"/>
    </location>
</feature>
<reference evidence="2" key="3">
    <citation type="submission" date="2025-09" db="UniProtKB">
        <authorList>
            <consortium name="Ensembl"/>
        </authorList>
    </citation>
    <scope>IDENTIFICATION</scope>
</reference>
<evidence type="ECO:0000313" key="3">
    <source>
        <dbReference type="Proteomes" id="UP000007875"/>
    </source>
</evidence>
<reference evidence="3" key="1">
    <citation type="submission" date="2003-08" db="EMBL/GenBank/DDBJ databases">
        <authorList>
            <person name="Birren B."/>
            <person name="Nusbaum C."/>
            <person name="Abebe A."/>
            <person name="Abouelleil A."/>
            <person name="Adekoya E."/>
            <person name="Ait-zahra M."/>
            <person name="Allen N."/>
            <person name="Allen T."/>
            <person name="An P."/>
            <person name="Anderson M."/>
            <person name="Anderson S."/>
            <person name="Arachchi H."/>
            <person name="Armbruster J."/>
            <person name="Bachantsang P."/>
            <person name="Baldwin J."/>
            <person name="Barry A."/>
            <person name="Bayul T."/>
            <person name="Blitshsteyn B."/>
            <person name="Bloom T."/>
            <person name="Blye J."/>
            <person name="Boguslavskiy L."/>
            <person name="Borowsky M."/>
            <person name="Boukhgalter B."/>
            <person name="Brunache A."/>
            <person name="Butler J."/>
            <person name="Calixte N."/>
            <person name="Calvo S."/>
            <person name="Camarata J."/>
            <person name="Campo K."/>
            <person name="Chang J."/>
            <person name="Cheshatsang Y."/>
            <person name="Citroen M."/>
            <person name="Collymore A."/>
            <person name="Considine T."/>
            <person name="Cook A."/>
            <person name="Cooke P."/>
            <person name="Corum B."/>
            <person name="Cuomo C."/>
            <person name="David R."/>
            <person name="Dawoe T."/>
            <person name="Degray S."/>
            <person name="Dodge S."/>
            <person name="Dooley K."/>
            <person name="Dorje P."/>
            <person name="Dorjee K."/>
            <person name="Dorris L."/>
            <person name="Duffey N."/>
            <person name="Dupes A."/>
            <person name="Elkins T."/>
            <person name="Engels R."/>
            <person name="Erickson J."/>
            <person name="Farina A."/>
            <person name="Faro S."/>
            <person name="Ferreira P."/>
            <person name="Fischer H."/>
            <person name="Fitzgerald M."/>
            <person name="Foley K."/>
            <person name="Gage D."/>
            <person name="Galagan J."/>
            <person name="Gearin G."/>
            <person name="Gnerre S."/>
            <person name="Gnirke A."/>
            <person name="Goyette A."/>
            <person name="Graham J."/>
            <person name="Grandbois E."/>
            <person name="Gyaltsen K."/>
            <person name="Hafez N."/>
            <person name="Hagopian D."/>
            <person name="Hagos B."/>
            <person name="Hall J."/>
            <person name="Hatcher B."/>
            <person name="Heller A."/>
            <person name="Higgins H."/>
            <person name="Honan T."/>
            <person name="Horn A."/>
            <person name="Houde N."/>
            <person name="Hughes L."/>
            <person name="Hulme W."/>
            <person name="Husby E."/>
            <person name="Iliev I."/>
            <person name="Jaffe D."/>
            <person name="Jones C."/>
            <person name="Kamal M."/>
            <person name="Kamat A."/>
            <person name="Kamvysselis M."/>
            <person name="Karlsson E."/>
            <person name="Kells C."/>
            <person name="Kieu A."/>
            <person name="Kisner P."/>
            <person name="Kodira C."/>
            <person name="Kulbokas E."/>
            <person name="Labutti K."/>
            <person name="Lama D."/>
            <person name="Landers T."/>
            <person name="Leger J."/>
            <person name="Levine S."/>
            <person name="Lewis D."/>
            <person name="Lewis T."/>
            <person name="Lindblad-toh K."/>
            <person name="Liu X."/>
            <person name="Lokyitsang T."/>
            <person name="Lokyitsang Y."/>
            <person name="Lucien O."/>
            <person name="Lui A."/>
            <person name="Ma L.J."/>
            <person name="Mabbitt R."/>
            <person name="Macdonald J."/>
            <person name="Maclean C."/>
            <person name="Major J."/>
            <person name="Manning J."/>
            <person name="Marabella R."/>
            <person name="Maru K."/>
            <person name="Matthews C."/>
            <person name="Mauceli E."/>
            <person name="Mccarthy M."/>
            <person name="Mcdonough S."/>
            <person name="Mcghee T."/>
            <person name="Meldrim J."/>
            <person name="Meneus L."/>
            <person name="Mesirov J."/>
            <person name="Mihalev A."/>
            <person name="Mihova T."/>
            <person name="Mikkelsen T."/>
            <person name="Mlenga V."/>
            <person name="Moru K."/>
            <person name="Mozes J."/>
            <person name="Mulrain L."/>
            <person name="Munson G."/>
            <person name="Naylor J."/>
            <person name="Newes C."/>
            <person name="Nguyen C."/>
            <person name="Nguyen N."/>
            <person name="Nguyen T."/>
            <person name="Nicol R."/>
            <person name="Nielsen C."/>
            <person name="Nizzari M."/>
            <person name="Norbu C."/>
            <person name="Norbu N."/>
            <person name="O'donnell P."/>
            <person name="Okoawo O."/>
            <person name="O'leary S."/>
            <person name="Omotosho B."/>
            <person name="O'neill K."/>
            <person name="Osman S."/>
            <person name="Parker S."/>
            <person name="Perrin D."/>
            <person name="Phunkhang P."/>
            <person name="Piqani B."/>
            <person name="Purcell S."/>
            <person name="Rachupka T."/>
            <person name="Ramasamy U."/>
            <person name="Rameau R."/>
            <person name="Ray V."/>
            <person name="Raymond C."/>
            <person name="Retta R."/>
            <person name="Richardson S."/>
            <person name="Rise C."/>
            <person name="Rodriguez J."/>
            <person name="Rogers J."/>
            <person name="Rogov P."/>
            <person name="Rutman M."/>
            <person name="Schupbach R."/>
            <person name="Seaman C."/>
            <person name="Settipalli S."/>
            <person name="Sharpe T."/>
            <person name="Sheridan J."/>
            <person name="Sherpa N."/>
            <person name="Shi J."/>
            <person name="Smirnov S."/>
            <person name="Smith C."/>
            <person name="Sougnez C."/>
            <person name="Spencer B."/>
            <person name="Stalker J."/>
            <person name="Stange-thomann N."/>
            <person name="Stavropoulos S."/>
            <person name="Stetson K."/>
            <person name="Stone C."/>
            <person name="Stone S."/>
            <person name="Stubbs M."/>
            <person name="Talamas J."/>
            <person name="Tchuinga P."/>
            <person name="Tenzing P."/>
            <person name="Tesfaye S."/>
            <person name="Theodore J."/>
            <person name="Thoulutsang Y."/>
            <person name="Topham K."/>
            <person name="Towey S."/>
            <person name="Tsamla T."/>
            <person name="Tsomo N."/>
            <person name="Vallee D."/>
            <person name="Vassiliev H."/>
            <person name="Venkataraman V."/>
            <person name="Vinson J."/>
            <person name="Vo A."/>
            <person name="Wade C."/>
            <person name="Wang S."/>
            <person name="Wangchuk T."/>
            <person name="Wangdi T."/>
            <person name="Whittaker C."/>
            <person name="Wilkinson J."/>
            <person name="Wu Y."/>
            <person name="Wyman D."/>
            <person name="Yadav S."/>
            <person name="Yang S."/>
            <person name="Yang X."/>
            <person name="Yeager S."/>
            <person name="Yee E."/>
            <person name="Young G."/>
            <person name="Zainoun J."/>
            <person name="Zembeck L."/>
            <person name="Zimmer A."/>
            <person name="Zody M."/>
            <person name="Lander E."/>
        </authorList>
    </citation>
    <scope>NUCLEOTIDE SEQUENCE [LARGE SCALE GENOMIC DNA]</scope>
</reference>
<dbReference type="HOGENOM" id="CLU_2283702_0_0_1"/>
<feature type="signal peptide" evidence="1">
    <location>
        <begin position="1"/>
        <end position="21"/>
    </location>
</feature>
<dbReference type="Proteomes" id="UP000007875">
    <property type="component" value="Unassembled WGS sequence"/>
</dbReference>